<keyword evidence="5" id="KW-0175">Coiled coil</keyword>
<evidence type="ECO:0000256" key="6">
    <source>
        <dbReference type="SAM" id="MobiDB-lite"/>
    </source>
</evidence>
<comment type="subcellular location">
    <subcellularLocation>
        <location evidence="1">Secreted</location>
    </subcellularLocation>
</comment>
<evidence type="ECO:0000259" key="8">
    <source>
        <dbReference type="PROSITE" id="PS51406"/>
    </source>
</evidence>
<dbReference type="InterPro" id="IPR036056">
    <property type="entry name" value="Fibrinogen-like_C"/>
</dbReference>
<dbReference type="SMART" id="SM00186">
    <property type="entry name" value="FBG"/>
    <property type="match status" value="3"/>
</dbReference>
<feature type="transmembrane region" description="Helical" evidence="7">
    <location>
        <begin position="232"/>
        <end position="250"/>
    </location>
</feature>
<keyword evidence="7" id="KW-1133">Transmembrane helix</keyword>
<feature type="region of interest" description="Disordered" evidence="6">
    <location>
        <begin position="146"/>
        <end position="168"/>
    </location>
</feature>
<dbReference type="InParanoid" id="C3XRU3"/>
<dbReference type="FunFam" id="3.90.215.10:FF:000001">
    <property type="entry name" value="Tenascin isoform 1"/>
    <property type="match status" value="1"/>
</dbReference>
<accession>C3XRU3</accession>
<dbReference type="SUPFAM" id="SSF57997">
    <property type="entry name" value="Tropomyosin"/>
    <property type="match status" value="2"/>
</dbReference>
<dbReference type="Gene3D" id="3.90.215.10">
    <property type="entry name" value="Gamma Fibrinogen, chain A, domain 1"/>
    <property type="match status" value="3"/>
</dbReference>
<dbReference type="CDD" id="cd00087">
    <property type="entry name" value="FReD"/>
    <property type="match status" value="3"/>
</dbReference>
<feature type="region of interest" description="Disordered" evidence="6">
    <location>
        <begin position="632"/>
        <end position="656"/>
    </location>
</feature>
<evidence type="ECO:0000256" key="3">
    <source>
        <dbReference type="ARBA" id="ARBA00023157"/>
    </source>
</evidence>
<dbReference type="Gene3D" id="1.20.5.340">
    <property type="match status" value="2"/>
</dbReference>
<feature type="coiled-coil region" evidence="5">
    <location>
        <begin position="273"/>
        <end position="321"/>
    </location>
</feature>
<dbReference type="PROSITE" id="PS00514">
    <property type="entry name" value="FIBRINOGEN_C_1"/>
    <property type="match status" value="1"/>
</dbReference>
<protein>
    <recommendedName>
        <fullName evidence="8">Fibrinogen C-terminal domain-containing protein</fullName>
    </recommendedName>
</protein>
<feature type="coiled-coil region" evidence="5">
    <location>
        <begin position="1105"/>
        <end position="1174"/>
    </location>
</feature>
<evidence type="ECO:0000256" key="5">
    <source>
        <dbReference type="SAM" id="Coils"/>
    </source>
</evidence>
<gene>
    <name evidence="9" type="ORF">BRAFLDRAFT_68413</name>
</gene>
<dbReference type="eggNOG" id="KOG2579">
    <property type="taxonomic scope" value="Eukaryota"/>
</dbReference>
<reference evidence="9" key="1">
    <citation type="journal article" date="2008" name="Nature">
        <title>The amphioxus genome and the evolution of the chordate karyotype.</title>
        <authorList>
            <consortium name="US DOE Joint Genome Institute (JGI-PGF)"/>
            <person name="Putnam N.H."/>
            <person name="Butts T."/>
            <person name="Ferrier D.E.K."/>
            <person name="Furlong R.F."/>
            <person name="Hellsten U."/>
            <person name="Kawashima T."/>
            <person name="Robinson-Rechavi M."/>
            <person name="Shoguchi E."/>
            <person name="Terry A."/>
            <person name="Yu J.-K."/>
            <person name="Benito-Gutierrez E.L."/>
            <person name="Dubchak I."/>
            <person name="Garcia-Fernandez J."/>
            <person name="Gibson-Brown J.J."/>
            <person name="Grigoriev I.V."/>
            <person name="Horton A.C."/>
            <person name="de Jong P.J."/>
            <person name="Jurka J."/>
            <person name="Kapitonov V.V."/>
            <person name="Kohara Y."/>
            <person name="Kuroki Y."/>
            <person name="Lindquist E."/>
            <person name="Lucas S."/>
            <person name="Osoegawa K."/>
            <person name="Pennacchio L.A."/>
            <person name="Salamov A.A."/>
            <person name="Satou Y."/>
            <person name="Sauka-Spengler T."/>
            <person name="Schmutz J."/>
            <person name="Shin-I T."/>
            <person name="Toyoda A."/>
            <person name="Bronner-Fraser M."/>
            <person name="Fujiyama A."/>
            <person name="Holland L.Z."/>
            <person name="Holland P.W.H."/>
            <person name="Satoh N."/>
            <person name="Rokhsar D.S."/>
        </authorList>
    </citation>
    <scope>NUCLEOTIDE SEQUENCE [LARGE SCALE GENOMIC DNA]</scope>
    <source>
        <strain evidence="9">S238N-H82</strain>
        <tissue evidence="9">Testes</tissue>
    </source>
</reference>
<dbReference type="GO" id="GO:0005576">
    <property type="term" value="C:extracellular region"/>
    <property type="evidence" value="ECO:0007669"/>
    <property type="project" value="UniProtKB-SubCell"/>
</dbReference>
<evidence type="ECO:0000256" key="4">
    <source>
        <dbReference type="ARBA" id="ARBA00023180"/>
    </source>
</evidence>
<evidence type="ECO:0000256" key="1">
    <source>
        <dbReference type="ARBA" id="ARBA00004613"/>
    </source>
</evidence>
<keyword evidence="7" id="KW-0812">Transmembrane</keyword>
<dbReference type="PANTHER" id="PTHR47221">
    <property type="entry name" value="FIBRINOGEN ALPHA CHAIN"/>
    <property type="match status" value="1"/>
</dbReference>
<organism>
    <name type="scientific">Branchiostoma floridae</name>
    <name type="common">Florida lancelet</name>
    <name type="synonym">Amphioxus</name>
    <dbReference type="NCBI Taxonomy" id="7739"/>
    <lineage>
        <taxon>Eukaryota</taxon>
        <taxon>Metazoa</taxon>
        <taxon>Chordata</taxon>
        <taxon>Cephalochordata</taxon>
        <taxon>Leptocardii</taxon>
        <taxon>Amphioxiformes</taxon>
        <taxon>Branchiostomatidae</taxon>
        <taxon>Branchiostoma</taxon>
    </lineage>
</organism>
<keyword evidence="3" id="KW-1015">Disulfide bond</keyword>
<dbReference type="InterPro" id="IPR014716">
    <property type="entry name" value="Fibrinogen_a/b/g_C_1"/>
</dbReference>
<dbReference type="InterPro" id="IPR037579">
    <property type="entry name" value="FIB_ANG-like"/>
</dbReference>
<feature type="transmembrane region" description="Helical" evidence="7">
    <location>
        <begin position="661"/>
        <end position="682"/>
    </location>
</feature>
<proteinExistence type="predicted"/>
<dbReference type="EMBL" id="GG666456">
    <property type="protein sequence ID" value="EEN69411.1"/>
    <property type="molecule type" value="Genomic_DNA"/>
</dbReference>
<feature type="coiled-coil region" evidence="5">
    <location>
        <begin position="692"/>
        <end position="761"/>
    </location>
</feature>
<dbReference type="SUPFAM" id="SSF56496">
    <property type="entry name" value="Fibrinogen C-terminal domain-like"/>
    <property type="match status" value="3"/>
</dbReference>
<dbReference type="Pfam" id="PF00147">
    <property type="entry name" value="Fibrinogen_C"/>
    <property type="match status" value="3"/>
</dbReference>
<feature type="domain" description="Fibrinogen C-terminal" evidence="8">
    <location>
        <begin position="341"/>
        <end position="528"/>
    </location>
</feature>
<feature type="region of interest" description="Disordered" evidence="6">
    <location>
        <begin position="1045"/>
        <end position="1069"/>
    </location>
</feature>
<name>C3XRU3_BRAFL</name>
<dbReference type="PROSITE" id="PS51406">
    <property type="entry name" value="FIBRINOGEN_C_2"/>
    <property type="match status" value="3"/>
</dbReference>
<dbReference type="InterPro" id="IPR002181">
    <property type="entry name" value="Fibrinogen_a/b/g_C_dom"/>
</dbReference>
<keyword evidence="2" id="KW-0964">Secreted</keyword>
<evidence type="ECO:0000256" key="7">
    <source>
        <dbReference type="SAM" id="Phobius"/>
    </source>
</evidence>
<evidence type="ECO:0000313" key="9">
    <source>
        <dbReference type="EMBL" id="EEN69411.1"/>
    </source>
</evidence>
<sequence length="1427" mass="162677">MISQAPSGEDQELLSQIRIVSMDYALDLPAAALEAHADIICDSGSVAMVDGLEALYQESRLRFFDVLRRRLCVWRDQSPVGNGEVIVCAAGRNHEEARCIVINSAAEGKGQPRDRDLQAGRMRKQCESGRYDTTIEIKTLNGSRQLPPKLSDGTLRTGSLPGSFGRKDRRSRTYYRSHWESDDALGPPTPLTCLQVAEPSSMKGSTITLEKKKERKPQRPSSKTQCRIMCSILTWVALIGLLGFTVWLYVKLDRLRSEKDRLQTTVDGDTDTLVTLKLRTETLTDQRKSLEARLRDGICDIEILQNVTQQLKNKLDVVSRQLIDRDQRLRTVEDRLSSLQGCDDCLLRDCSDVRAQNSLNGVYPVWPKNFTNAFYVFCDMTTSGGGWTVIQQRLDGSVDFFRNWTEYKTGFGDLNGEFWIGNDNLYLLTSQNDYKLRVDLEDWEGNKVYAEYSSFTVSSEDDNYRLRLGSYSGNAGDSMTALNSTQEMNLTDAQFSTKDRDNESSSKNCAFLFKGGWWYNDCFQANLNECIRFISHVITPPTERSYQYCLTMRMHCERYDTAIEIKPMNGSVLLHGSEPSKLGDGTLYTGSLPSSFGRKSKRTRSYYRSHDSLDPSVDLTCFQLQEDMSKSVKPMGTTKTRAKRHQQPPPPPSGNGAALRVVCNICMWLLLLVLTGFTAWLYTKMKVIQADKDRLQNRVQSGSQQLEELQDRTRQLLTDREDLQSRINKGARDILQLQDSTQNLQTQLDNATAQLNRKDRALEGIQQGLASIGDCNRADDCNIRDCSDVKSRNSLDGVYPIWPDNYTTALYVYCDMTTAGGGWTVVQRRQDGTVDFFRNWTSYKYGFGNLNGELWLGTQTLYTLLTQRLYKLRIDLEDWDGVKRYAEYDNMTLGPESDNYRLTLGTYHGNAGDSMTVSANCCLIPYISLESHRDRKQEQTDTTVTSDRAAYRWARERSYQYCLTMRMHCERYDTAIEIKPMNGSVLLHGSEPSKLGDGTLYTGSLPSSFGRKSKRTRSYYRSHDSLDPSVDLTCFQLQEDMSKSVKPMGTTKTRAKRHQQPPPPPSGNGAALRVVCNICMWLLLLVLTGFTAWLYTKMKVIQADKDRLQNRVQSGSQQLEELQDRTRQLLTDREDLQSRINKGARDILQLQDSTQNLQTQLDNATAQLNRKDRALEGIQQGLASIGDCNRADDCNIRDCSDVKSRNSLDGVYPIWPDNYTTALYVYCDMTTAGGGWTVVQRRQDGSVDFFRNWTSYKYGFGNLNGELWLGTQTLYTLLTQRLYKLRIDLEDWDGVKRYAEYDNMTLGPESDNYRLTLGTYHGNAGDSMTGENGTMGIFTRNLNNMQFSTKDRDNDNSMNNKHCARIYKGGWWYNDCYNANLNGRYYFNGRYSGNLQDGIEWFNFRGWFYSLRYVSMKIRPADFVPVV</sequence>
<dbReference type="InterPro" id="IPR020837">
    <property type="entry name" value="Fibrinogen_CS"/>
</dbReference>
<feature type="domain" description="Fibrinogen C-terminal" evidence="8">
    <location>
        <begin position="777"/>
        <end position="916"/>
    </location>
</feature>
<feature type="transmembrane region" description="Helical" evidence="7">
    <location>
        <begin position="1070"/>
        <end position="1095"/>
    </location>
</feature>
<feature type="region of interest" description="Disordered" evidence="6">
    <location>
        <begin position="202"/>
        <end position="221"/>
    </location>
</feature>
<keyword evidence="7" id="KW-0472">Membrane</keyword>
<feature type="domain" description="Fibrinogen C-terminal" evidence="8">
    <location>
        <begin position="1190"/>
        <end position="1422"/>
    </location>
</feature>
<dbReference type="NCBIfam" id="NF040941">
    <property type="entry name" value="GGGWT_bact"/>
    <property type="match status" value="3"/>
</dbReference>
<keyword evidence="4" id="KW-0325">Glycoprotein</keyword>
<evidence type="ECO:0000256" key="2">
    <source>
        <dbReference type="ARBA" id="ARBA00022525"/>
    </source>
</evidence>
<dbReference type="PANTHER" id="PTHR47221:SF5">
    <property type="entry name" value="FIBRINOGEN C-TERMINAL DOMAIN-CONTAINING PROTEIN"/>
    <property type="match status" value="1"/>
</dbReference>